<comment type="caution">
    <text evidence="1">The sequence shown here is derived from an EMBL/GenBank/DDBJ whole genome shotgun (WGS) entry which is preliminary data.</text>
</comment>
<organism evidence="1 2">
    <name type="scientific">Novosphingobium pokkalii</name>
    <dbReference type="NCBI Taxonomy" id="1770194"/>
    <lineage>
        <taxon>Bacteria</taxon>
        <taxon>Pseudomonadati</taxon>
        <taxon>Pseudomonadota</taxon>
        <taxon>Alphaproteobacteria</taxon>
        <taxon>Sphingomonadales</taxon>
        <taxon>Sphingomonadaceae</taxon>
        <taxon>Novosphingobium</taxon>
    </lineage>
</organism>
<gene>
    <name evidence="1" type="ORF">ACFOOT_01595</name>
</gene>
<dbReference type="EMBL" id="JBHRYE010000003">
    <property type="protein sequence ID" value="MFC3670109.1"/>
    <property type="molecule type" value="Genomic_DNA"/>
</dbReference>
<reference evidence="2" key="1">
    <citation type="journal article" date="2019" name="Int. J. Syst. Evol. Microbiol.">
        <title>The Global Catalogue of Microorganisms (GCM) 10K type strain sequencing project: providing services to taxonomists for standard genome sequencing and annotation.</title>
        <authorList>
            <consortium name="The Broad Institute Genomics Platform"/>
            <consortium name="The Broad Institute Genome Sequencing Center for Infectious Disease"/>
            <person name="Wu L."/>
            <person name="Ma J."/>
        </authorList>
    </citation>
    <scope>NUCLEOTIDE SEQUENCE [LARGE SCALE GENOMIC DNA]</scope>
    <source>
        <strain evidence="2">KCTC 42224</strain>
    </source>
</reference>
<dbReference type="Proteomes" id="UP001595683">
    <property type="component" value="Unassembled WGS sequence"/>
</dbReference>
<proteinExistence type="predicted"/>
<keyword evidence="2" id="KW-1185">Reference proteome</keyword>
<dbReference type="RefSeq" id="WP_191324967.1">
    <property type="nucleotide sequence ID" value="NZ_BMZP01000013.1"/>
</dbReference>
<name>A0ABV7UY66_9SPHN</name>
<evidence type="ECO:0000313" key="1">
    <source>
        <dbReference type="EMBL" id="MFC3670109.1"/>
    </source>
</evidence>
<evidence type="ECO:0000313" key="2">
    <source>
        <dbReference type="Proteomes" id="UP001595683"/>
    </source>
</evidence>
<accession>A0ABV7UY66</accession>
<sequence length="204" mass="22784">MKPPPPIFGLDARGYRRGLQGQGIICRHIARTGRTLAGTAVWTAQEIAILRYHHADRKALPAMLPGRTVKAIETKLGRLRLVRDQRVWTAQETSALRSPYRTGVPIDELLVLFPGKSKRQIWGKAFAIGVRRPRRPPKPTGLAFVDDVRARAFACRLSMTDLDSFVGTRGYFSRPRHLNWSALQQAIDLLGGTPAIAWRDSPVS</sequence>
<protein>
    <submittedName>
        <fullName evidence="1">Uncharacterized protein</fullName>
    </submittedName>
</protein>